<evidence type="ECO:0000313" key="1">
    <source>
        <dbReference type="EMBL" id="CCM78322.1"/>
    </source>
</evidence>
<dbReference type="eggNOG" id="ENOG50310MZ">
    <property type="taxonomic scope" value="Bacteria"/>
</dbReference>
<dbReference type="HOGENOM" id="CLU_2424845_0_0_5"/>
<gene>
    <name evidence="1" type="ORF">BN77_p10985</name>
</gene>
<reference evidence="1 2" key="1">
    <citation type="journal article" date="2013" name="Genome Announc.">
        <title>Draft Genome Sequence of Rhizobium mesoamericanum STM3625, a Nitrogen-Fixing Symbiont of Mimosa pudica Isolated in French Guiana (South America).</title>
        <authorList>
            <person name="Moulin L."/>
            <person name="Mornico D."/>
            <person name="Melkonian R."/>
            <person name="Klonowska A."/>
        </authorList>
    </citation>
    <scope>NUCLEOTIDE SEQUENCE [LARGE SCALE GENOMIC DNA]</scope>
    <source>
        <strain evidence="1 2">STM3625</strain>
    </source>
</reference>
<evidence type="ECO:0008006" key="3">
    <source>
        <dbReference type="Google" id="ProtNLM"/>
    </source>
</evidence>
<proteinExistence type="predicted"/>
<sequence>MNMRHRRGIDLAPPVDYAVDLHHETLGSLQEMFVLVAACPVCLKSASIDRWELGRSVGKHITLANLAKKLKCSGCGNHAGNSLLLGKLPRD</sequence>
<evidence type="ECO:0000313" key="2">
    <source>
        <dbReference type="Proteomes" id="UP000009319"/>
    </source>
</evidence>
<keyword evidence="2" id="KW-1185">Reference proteome</keyword>
<accession>K0Q2D0</accession>
<name>K0Q2D0_9HYPH</name>
<organism evidence="1 2">
    <name type="scientific">Rhizobium mesoamericanum STM3625</name>
    <dbReference type="NCBI Taxonomy" id="1211777"/>
    <lineage>
        <taxon>Bacteria</taxon>
        <taxon>Pseudomonadati</taxon>
        <taxon>Pseudomonadota</taxon>
        <taxon>Alphaproteobacteria</taxon>
        <taxon>Hyphomicrobiales</taxon>
        <taxon>Rhizobiaceae</taxon>
        <taxon>Rhizobium/Agrobacterium group</taxon>
        <taxon>Rhizobium</taxon>
    </lineage>
</organism>
<dbReference type="AlphaFoldDB" id="K0Q2D0"/>
<dbReference type="EMBL" id="CANI01000038">
    <property type="protein sequence ID" value="CCM78322.1"/>
    <property type="molecule type" value="Genomic_DNA"/>
</dbReference>
<dbReference type="Proteomes" id="UP000009319">
    <property type="component" value="Unassembled WGS sequence"/>
</dbReference>
<comment type="caution">
    <text evidence="1">The sequence shown here is derived from an EMBL/GenBank/DDBJ whole genome shotgun (WGS) entry which is preliminary data.</text>
</comment>
<protein>
    <recommendedName>
        <fullName evidence="3">Transposase</fullName>
    </recommendedName>
</protein>